<dbReference type="AlphaFoldDB" id="A0A2S2QY72"/>
<dbReference type="RefSeq" id="XP_025415254.1">
    <property type="nucleotide sequence ID" value="XM_025559469.1"/>
</dbReference>
<evidence type="ECO:0000313" key="15">
    <source>
        <dbReference type="RefSeq" id="XP_025415254.1"/>
    </source>
</evidence>
<keyword evidence="14" id="KW-1185">Reference proteome</keyword>
<dbReference type="GO" id="GO:0046872">
    <property type="term" value="F:metal ion binding"/>
    <property type="evidence" value="ECO:0007669"/>
    <property type="project" value="UniProtKB-KW"/>
</dbReference>
<dbReference type="PANTHER" id="PTHR11081:SF70">
    <property type="entry name" value="FLAP ENDONUCLEASE GEN HOMOLOG 1"/>
    <property type="match status" value="1"/>
</dbReference>
<reference evidence="13" key="1">
    <citation type="submission" date="2018-04" db="EMBL/GenBank/DDBJ databases">
        <title>Transcriptome assembly of Sipha flava.</title>
        <authorList>
            <person name="Scully E.D."/>
            <person name="Geib S.M."/>
            <person name="Palmer N.A."/>
            <person name="Koch K."/>
            <person name="Bradshaw J."/>
            <person name="Heng-Moss T."/>
            <person name="Sarath G."/>
        </authorList>
    </citation>
    <scope>NUCLEOTIDE SEQUENCE</scope>
</reference>
<evidence type="ECO:0000256" key="5">
    <source>
        <dbReference type="ARBA" id="ARBA00022763"/>
    </source>
</evidence>
<keyword evidence="5" id="KW-0227">DNA damage</keyword>
<reference evidence="15" key="2">
    <citation type="submission" date="2025-04" db="UniProtKB">
        <authorList>
            <consortium name="RefSeq"/>
        </authorList>
    </citation>
    <scope>IDENTIFICATION</scope>
    <source>
        <tissue evidence="15">Whole body</tissue>
    </source>
</reference>
<dbReference type="InterPro" id="IPR006086">
    <property type="entry name" value="XPG-I_dom"/>
</dbReference>
<evidence type="ECO:0000256" key="4">
    <source>
        <dbReference type="ARBA" id="ARBA00022759"/>
    </source>
</evidence>
<keyword evidence="7" id="KW-0460">Magnesium</keyword>
<evidence type="ECO:0000256" key="3">
    <source>
        <dbReference type="ARBA" id="ARBA00022723"/>
    </source>
</evidence>
<keyword evidence="3" id="KW-0479">Metal-binding</keyword>
<evidence type="ECO:0000259" key="11">
    <source>
        <dbReference type="SMART" id="SM00484"/>
    </source>
</evidence>
<dbReference type="GO" id="GO:0008821">
    <property type="term" value="F:crossover junction DNA endonuclease activity"/>
    <property type="evidence" value="ECO:0007669"/>
    <property type="project" value="UniProtKB-ARBA"/>
</dbReference>
<evidence type="ECO:0000313" key="14">
    <source>
        <dbReference type="Proteomes" id="UP000694846"/>
    </source>
</evidence>
<dbReference type="Pfam" id="PF00752">
    <property type="entry name" value="XPG_N"/>
    <property type="match status" value="1"/>
</dbReference>
<dbReference type="InterPro" id="IPR006085">
    <property type="entry name" value="XPG_DNA_repair_N"/>
</dbReference>
<dbReference type="SUPFAM" id="SSF88723">
    <property type="entry name" value="PIN domain-like"/>
    <property type="match status" value="1"/>
</dbReference>
<dbReference type="InterPro" id="IPR029060">
    <property type="entry name" value="PIN-like_dom_sf"/>
</dbReference>
<evidence type="ECO:0000256" key="9">
    <source>
        <dbReference type="ARBA" id="ARBA00023242"/>
    </source>
</evidence>
<keyword evidence="2" id="KW-0540">Nuclease</keyword>
<evidence type="ECO:0000256" key="2">
    <source>
        <dbReference type="ARBA" id="ARBA00022722"/>
    </source>
</evidence>
<dbReference type="CDD" id="cd09869">
    <property type="entry name" value="PIN_GEN1"/>
    <property type="match status" value="1"/>
</dbReference>
<organism evidence="13">
    <name type="scientific">Sipha flava</name>
    <name type="common">yellow sugarcane aphid</name>
    <dbReference type="NCBI Taxonomy" id="143950"/>
    <lineage>
        <taxon>Eukaryota</taxon>
        <taxon>Metazoa</taxon>
        <taxon>Ecdysozoa</taxon>
        <taxon>Arthropoda</taxon>
        <taxon>Hexapoda</taxon>
        <taxon>Insecta</taxon>
        <taxon>Pterygota</taxon>
        <taxon>Neoptera</taxon>
        <taxon>Paraneoptera</taxon>
        <taxon>Hemiptera</taxon>
        <taxon>Sternorrhyncha</taxon>
        <taxon>Aphidomorpha</taxon>
        <taxon>Aphidoidea</taxon>
        <taxon>Aphididae</taxon>
        <taxon>Sipha</taxon>
    </lineage>
</organism>
<dbReference type="Gene3D" id="1.10.150.20">
    <property type="entry name" value="5' to 3' exonuclease, C-terminal subdomain"/>
    <property type="match status" value="1"/>
</dbReference>
<evidence type="ECO:0000313" key="13">
    <source>
        <dbReference type="EMBL" id="MBY82634.1"/>
    </source>
</evidence>
<dbReference type="PRINTS" id="PR00853">
    <property type="entry name" value="XPGRADSUPER"/>
</dbReference>
<dbReference type="PANTHER" id="PTHR11081">
    <property type="entry name" value="FLAP ENDONUCLEASE FAMILY MEMBER"/>
    <property type="match status" value="1"/>
</dbReference>
<dbReference type="SMART" id="SM00484">
    <property type="entry name" value="XPGI"/>
    <property type="match status" value="1"/>
</dbReference>
<dbReference type="InterPro" id="IPR008918">
    <property type="entry name" value="HhH2"/>
</dbReference>
<keyword evidence="8" id="KW-0234">DNA repair</keyword>
<name>A0A2S2QY72_9HEMI</name>
<dbReference type="Pfam" id="PF00867">
    <property type="entry name" value="XPG_I"/>
    <property type="match status" value="1"/>
</dbReference>
<dbReference type="SMART" id="SM00485">
    <property type="entry name" value="XPGN"/>
    <property type="match status" value="1"/>
</dbReference>
<dbReference type="InterPro" id="IPR036279">
    <property type="entry name" value="5-3_exonuclease_C_sf"/>
</dbReference>
<comment type="cofactor">
    <cofactor evidence="1">
        <name>Mg(2+)</name>
        <dbReference type="ChEBI" id="CHEBI:18420"/>
    </cofactor>
</comment>
<evidence type="ECO:0000256" key="6">
    <source>
        <dbReference type="ARBA" id="ARBA00022801"/>
    </source>
</evidence>
<evidence type="ECO:0000256" key="8">
    <source>
        <dbReference type="ARBA" id="ARBA00023204"/>
    </source>
</evidence>
<proteinExistence type="inferred from homology"/>
<comment type="similarity">
    <text evidence="10">Belongs to the XPG/RAD2 endonuclease family. GEN subfamily.</text>
</comment>
<dbReference type="OrthoDB" id="2959108at2759"/>
<dbReference type="GO" id="GO:0017108">
    <property type="term" value="F:5'-flap endonuclease activity"/>
    <property type="evidence" value="ECO:0007669"/>
    <property type="project" value="UniProtKB-ARBA"/>
</dbReference>
<dbReference type="InterPro" id="IPR006084">
    <property type="entry name" value="XPG/Rad2"/>
</dbReference>
<feature type="domain" description="XPG N-terminal" evidence="12">
    <location>
        <begin position="1"/>
        <end position="95"/>
    </location>
</feature>
<dbReference type="SUPFAM" id="SSF47807">
    <property type="entry name" value="5' to 3' exonuclease, C-terminal subdomain"/>
    <property type="match status" value="1"/>
</dbReference>
<feature type="domain" description="XPG-I" evidence="11">
    <location>
        <begin position="119"/>
        <end position="189"/>
    </location>
</feature>
<keyword evidence="4 13" id="KW-0255">Endonuclease</keyword>
<dbReference type="FunFam" id="1.10.150.20:FF:000030">
    <property type="entry name" value="Flap endonuclease GEN-like 1"/>
    <property type="match status" value="1"/>
</dbReference>
<evidence type="ECO:0000256" key="1">
    <source>
        <dbReference type="ARBA" id="ARBA00001946"/>
    </source>
</evidence>
<accession>A0A2S2QY72</accession>
<dbReference type="SMART" id="SM00279">
    <property type="entry name" value="HhH2"/>
    <property type="match status" value="1"/>
</dbReference>
<dbReference type="EMBL" id="GGMS01013431">
    <property type="protein sequence ID" value="MBY82634.1"/>
    <property type="molecule type" value="Transcribed_RNA"/>
</dbReference>
<dbReference type="Proteomes" id="UP000694846">
    <property type="component" value="Unplaced"/>
</dbReference>
<sequence>MGVKNLWPLLSPVAEKVPLWELQNKIVAIDLSGWVCDSENFNSNISQKNMYLRNLFFRTSSLLLLGTIPIFILEGEAPLLKQDIIEKRLNNNNKALTKNNVIVRRRLNSLQKQCELLLNIMGVTCVYSSGEAEQLCAILNKNGIVDGIITQDSDCFLYGARVIYRNFNASGNGSIEVYRFESIEKKLKIGRNKMIALSLLCGCDYDEKGVIGIGKETAINFLQTLDDSVVLDRMRNWRSNLILNAAEKDIKSQTNEIKLELKIRKKALQNKNFPSEAIIDEFLKVPKYPEVSSKWTQPDINAFIKFSSDKLCWEKEYAIEKFLPLLTRWHLMYDNNFQANVLMNEIVKKRVNKGIKCYEIKWNNYETTTTEPQTAVLLRYPIKVSIYEERFSNKTQKRTTYNNNLMDLTNKLSSMKISKKLIKSKTNNVLRDELITKGSLNTFLNEKKCQEDSLTLSDFECDGNNLNLSDVVNEIIG</sequence>
<gene>
    <name evidence="13" type="primary">Gen</name>
    <name evidence="15" type="synonym">LOC112686972</name>
    <name evidence="13" type="ORF">g.61534</name>
</gene>
<evidence type="ECO:0000256" key="7">
    <source>
        <dbReference type="ARBA" id="ARBA00022842"/>
    </source>
</evidence>
<keyword evidence="9" id="KW-0539">Nucleus</keyword>
<dbReference type="Gene3D" id="3.40.50.1010">
    <property type="entry name" value="5'-nuclease"/>
    <property type="match status" value="1"/>
</dbReference>
<evidence type="ECO:0000256" key="10">
    <source>
        <dbReference type="ARBA" id="ARBA00038112"/>
    </source>
</evidence>
<evidence type="ECO:0000259" key="12">
    <source>
        <dbReference type="SMART" id="SM00485"/>
    </source>
</evidence>
<keyword evidence="6" id="KW-0378">Hydrolase</keyword>
<dbReference type="GO" id="GO:0006281">
    <property type="term" value="P:DNA repair"/>
    <property type="evidence" value="ECO:0007669"/>
    <property type="project" value="UniProtKB-KW"/>
</dbReference>
<protein>
    <submittedName>
        <fullName evidence="13 15">Flap endonuclease GEN</fullName>
    </submittedName>
</protein>
<dbReference type="GO" id="GO:0000400">
    <property type="term" value="F:four-way junction DNA binding"/>
    <property type="evidence" value="ECO:0007669"/>
    <property type="project" value="TreeGrafter"/>
</dbReference>